<dbReference type="InterPro" id="IPR028581">
    <property type="entry name" value="DeoC_typeI"/>
</dbReference>
<dbReference type="EC" id="4.1.2.4" evidence="7"/>
<comment type="subcellular location">
    <subcellularLocation>
        <location evidence="7">Cytoplasm</location>
    </subcellularLocation>
</comment>
<evidence type="ECO:0000256" key="2">
    <source>
        <dbReference type="ARBA" id="ARBA00022490"/>
    </source>
</evidence>
<evidence type="ECO:0000256" key="3">
    <source>
        <dbReference type="ARBA" id="ARBA00023239"/>
    </source>
</evidence>
<comment type="pathway">
    <text evidence="7">Carbohydrate degradation; 2-deoxy-D-ribose 1-phosphate degradation; D-glyceraldehyde 3-phosphate and acetaldehyde from 2-deoxy-alpha-D-ribose 1-phosphate: step 2/2.</text>
</comment>
<accession>A0A926IEL2</accession>
<dbReference type="Pfam" id="PF01791">
    <property type="entry name" value="DeoC"/>
    <property type="match status" value="1"/>
</dbReference>
<evidence type="ECO:0000256" key="5">
    <source>
        <dbReference type="ARBA" id="ARBA00048791"/>
    </source>
</evidence>
<comment type="similarity">
    <text evidence="1 7">Belongs to the DeoC/FbaB aldolase family. DeoC type 1 subfamily.</text>
</comment>
<dbReference type="GO" id="GO:0005737">
    <property type="term" value="C:cytoplasm"/>
    <property type="evidence" value="ECO:0007669"/>
    <property type="project" value="UniProtKB-SubCell"/>
</dbReference>
<sequence>MNLAGYIDHTILKPEAKKEDVLRLCEEAKQYHFASVCVNAYYTKLVADALSGTDVKTCVVVGFPLGATFSEIKARETEIAIQNGAQEVDMVINIGALKDGDYDIVEQDIKAVVDAANDKAIVKVIIETCLLTDEEKVKACELSVKAGADFVKTSTGFSTGGATAADVALMRKTVGDKALVKASGGVRDFKGAKEMVEAGADRIGASSSIKIVMHQDEEAAPGSMY</sequence>
<dbReference type="GO" id="GO:0004139">
    <property type="term" value="F:deoxyribose-phosphate aldolase activity"/>
    <property type="evidence" value="ECO:0007669"/>
    <property type="project" value="UniProtKB-UniRule"/>
</dbReference>
<proteinExistence type="inferred from homology"/>
<dbReference type="GO" id="GO:0016052">
    <property type="term" value="P:carbohydrate catabolic process"/>
    <property type="evidence" value="ECO:0007669"/>
    <property type="project" value="TreeGrafter"/>
</dbReference>
<keyword evidence="9" id="KW-1185">Reference proteome</keyword>
<feature type="active site" description="Proton donor/acceptor" evidence="7">
    <location>
        <position position="89"/>
    </location>
</feature>
<dbReference type="InterPro" id="IPR011343">
    <property type="entry name" value="DeoC"/>
</dbReference>
<comment type="catalytic activity">
    <reaction evidence="5 7">
        <text>2-deoxy-D-ribose 5-phosphate = D-glyceraldehyde 3-phosphate + acetaldehyde</text>
        <dbReference type="Rhea" id="RHEA:12821"/>
        <dbReference type="ChEBI" id="CHEBI:15343"/>
        <dbReference type="ChEBI" id="CHEBI:59776"/>
        <dbReference type="ChEBI" id="CHEBI:62877"/>
        <dbReference type="EC" id="4.1.2.4"/>
    </reaction>
</comment>
<dbReference type="InterPro" id="IPR013785">
    <property type="entry name" value="Aldolase_TIM"/>
</dbReference>
<dbReference type="CDD" id="cd00959">
    <property type="entry name" value="DeoC"/>
    <property type="match status" value="1"/>
</dbReference>
<evidence type="ECO:0000256" key="1">
    <source>
        <dbReference type="ARBA" id="ARBA00010936"/>
    </source>
</evidence>
<dbReference type="FunFam" id="3.20.20.70:FF:000044">
    <property type="entry name" value="Deoxyribose-phosphate aldolase"/>
    <property type="match status" value="1"/>
</dbReference>
<dbReference type="EMBL" id="JACRSY010000014">
    <property type="protein sequence ID" value="MBC8579878.1"/>
    <property type="molecule type" value="Genomic_DNA"/>
</dbReference>
<evidence type="ECO:0000256" key="6">
    <source>
        <dbReference type="ARBA" id="ARBA00056337"/>
    </source>
</evidence>
<feature type="active site" description="Schiff-base intermediate with acetaldehyde" evidence="7">
    <location>
        <position position="152"/>
    </location>
</feature>
<comment type="caution">
    <text evidence="8">The sequence shown here is derived from an EMBL/GenBank/DDBJ whole genome shotgun (WGS) entry which is preliminary data.</text>
</comment>
<dbReference type="Gene3D" id="3.20.20.70">
    <property type="entry name" value="Aldolase class I"/>
    <property type="match status" value="1"/>
</dbReference>
<dbReference type="Proteomes" id="UP000655830">
    <property type="component" value="Unassembled WGS sequence"/>
</dbReference>
<evidence type="ECO:0000313" key="9">
    <source>
        <dbReference type="Proteomes" id="UP000655830"/>
    </source>
</evidence>
<reference evidence="8" key="1">
    <citation type="submission" date="2020-08" db="EMBL/GenBank/DDBJ databases">
        <title>Genome public.</title>
        <authorList>
            <person name="Liu C."/>
            <person name="Sun Q."/>
        </authorList>
    </citation>
    <scope>NUCLEOTIDE SEQUENCE</scope>
    <source>
        <strain evidence="8">NSJ-12</strain>
    </source>
</reference>
<comment type="function">
    <text evidence="6 7">Catalyzes a reversible aldol reaction between acetaldehyde and D-glyceraldehyde 3-phosphate to generate 2-deoxy-D-ribose 5-phosphate.</text>
</comment>
<feature type="active site" description="Proton donor/acceptor" evidence="7">
    <location>
        <position position="181"/>
    </location>
</feature>
<keyword evidence="4 7" id="KW-0704">Schiff base</keyword>
<dbReference type="GO" id="GO:0006018">
    <property type="term" value="P:2-deoxyribose 1-phosphate catabolic process"/>
    <property type="evidence" value="ECO:0007669"/>
    <property type="project" value="UniProtKB-UniRule"/>
</dbReference>
<evidence type="ECO:0000256" key="7">
    <source>
        <dbReference type="HAMAP-Rule" id="MF_00114"/>
    </source>
</evidence>
<dbReference type="PANTHER" id="PTHR10889:SF1">
    <property type="entry name" value="DEOXYRIBOSE-PHOSPHATE ALDOLASE"/>
    <property type="match status" value="1"/>
</dbReference>
<dbReference type="AlphaFoldDB" id="A0A926IEL2"/>
<dbReference type="SMART" id="SM01133">
    <property type="entry name" value="DeoC"/>
    <property type="match status" value="1"/>
</dbReference>
<keyword evidence="2 7" id="KW-0963">Cytoplasm</keyword>
<dbReference type="RefSeq" id="WP_249332785.1">
    <property type="nucleotide sequence ID" value="NZ_JACRSY010000014.1"/>
</dbReference>
<dbReference type="HAMAP" id="MF_00114">
    <property type="entry name" value="DeoC_type1"/>
    <property type="match status" value="1"/>
</dbReference>
<name>A0A926IEL2_9FIRM</name>
<dbReference type="InterPro" id="IPR002915">
    <property type="entry name" value="DeoC/FbaB/LacD_aldolase"/>
</dbReference>
<dbReference type="PANTHER" id="PTHR10889">
    <property type="entry name" value="DEOXYRIBOSE-PHOSPHATE ALDOLASE"/>
    <property type="match status" value="1"/>
</dbReference>
<dbReference type="SUPFAM" id="SSF51569">
    <property type="entry name" value="Aldolase"/>
    <property type="match status" value="1"/>
</dbReference>
<protein>
    <recommendedName>
        <fullName evidence="7">Deoxyribose-phosphate aldolase</fullName>
        <shortName evidence="7">DERA</shortName>
        <ecNumber evidence="7">4.1.2.4</ecNumber>
    </recommendedName>
    <alternativeName>
        <fullName evidence="7">2-deoxy-D-ribose 5-phosphate aldolase</fullName>
    </alternativeName>
    <alternativeName>
        <fullName evidence="7">Phosphodeoxyriboaldolase</fullName>
        <shortName evidence="7">Deoxyriboaldolase</shortName>
    </alternativeName>
</protein>
<evidence type="ECO:0000256" key="4">
    <source>
        <dbReference type="ARBA" id="ARBA00023270"/>
    </source>
</evidence>
<keyword evidence="3 7" id="KW-0456">Lyase</keyword>
<dbReference type="GO" id="GO:0009264">
    <property type="term" value="P:deoxyribonucleotide catabolic process"/>
    <property type="evidence" value="ECO:0007669"/>
    <property type="project" value="UniProtKB-UniRule"/>
</dbReference>
<dbReference type="NCBIfam" id="TIGR00126">
    <property type="entry name" value="deoC"/>
    <property type="match status" value="1"/>
</dbReference>
<evidence type="ECO:0000313" key="8">
    <source>
        <dbReference type="EMBL" id="MBC8579878.1"/>
    </source>
</evidence>
<dbReference type="PIRSF" id="PIRSF001357">
    <property type="entry name" value="DeoC"/>
    <property type="match status" value="1"/>
</dbReference>
<organism evidence="8 9">
    <name type="scientific">Zhenhengia yiwuensis</name>
    <dbReference type="NCBI Taxonomy" id="2763666"/>
    <lineage>
        <taxon>Bacteria</taxon>
        <taxon>Bacillati</taxon>
        <taxon>Bacillota</taxon>
        <taxon>Clostridia</taxon>
        <taxon>Lachnospirales</taxon>
        <taxon>Lachnospiraceae</taxon>
        <taxon>Zhenhengia</taxon>
    </lineage>
</organism>
<gene>
    <name evidence="7 8" type="primary">deoC</name>
    <name evidence="8" type="ORF">H8718_10100</name>
</gene>